<accession>A0A0E9PGG8</accession>
<organism evidence="2">
    <name type="scientific">Anguilla anguilla</name>
    <name type="common">European freshwater eel</name>
    <name type="synonym">Muraena anguilla</name>
    <dbReference type="NCBI Taxonomy" id="7936"/>
    <lineage>
        <taxon>Eukaryota</taxon>
        <taxon>Metazoa</taxon>
        <taxon>Chordata</taxon>
        <taxon>Craniata</taxon>
        <taxon>Vertebrata</taxon>
        <taxon>Euteleostomi</taxon>
        <taxon>Actinopterygii</taxon>
        <taxon>Neopterygii</taxon>
        <taxon>Teleostei</taxon>
        <taxon>Anguilliformes</taxon>
        <taxon>Anguillidae</taxon>
        <taxon>Anguilla</taxon>
    </lineage>
</organism>
<name>A0A0E9PGG8_ANGAN</name>
<sequence>MSTTTDSLPQHMALGNQILRQ</sequence>
<feature type="region of interest" description="Disordered" evidence="1">
    <location>
        <begin position="1"/>
        <end position="21"/>
    </location>
</feature>
<dbReference type="AlphaFoldDB" id="A0A0E9PGG8"/>
<evidence type="ECO:0000256" key="1">
    <source>
        <dbReference type="SAM" id="MobiDB-lite"/>
    </source>
</evidence>
<protein>
    <submittedName>
        <fullName evidence="2">Uncharacterized protein</fullName>
    </submittedName>
</protein>
<proteinExistence type="predicted"/>
<reference evidence="2" key="1">
    <citation type="submission" date="2014-11" db="EMBL/GenBank/DDBJ databases">
        <authorList>
            <person name="Amaro Gonzalez C."/>
        </authorList>
    </citation>
    <scope>NUCLEOTIDE SEQUENCE</scope>
</reference>
<evidence type="ECO:0000313" key="2">
    <source>
        <dbReference type="EMBL" id="JAH03342.1"/>
    </source>
</evidence>
<reference evidence="2" key="2">
    <citation type="journal article" date="2015" name="Fish Shellfish Immunol.">
        <title>Early steps in the European eel (Anguilla anguilla)-Vibrio vulnificus interaction in the gills: Role of the RtxA13 toxin.</title>
        <authorList>
            <person name="Callol A."/>
            <person name="Pajuelo D."/>
            <person name="Ebbesson L."/>
            <person name="Teles M."/>
            <person name="MacKenzie S."/>
            <person name="Amaro C."/>
        </authorList>
    </citation>
    <scope>NUCLEOTIDE SEQUENCE</scope>
</reference>
<dbReference type="EMBL" id="GBXM01105235">
    <property type="protein sequence ID" value="JAH03342.1"/>
    <property type="molecule type" value="Transcribed_RNA"/>
</dbReference>